<sequence length="121" mass="13648">MSVQIVPQLLPQTSIIQSFKYYVERFILNQEIEFKIIYFDKNENVLSGTKVILAGEDYHAWGNDDNYVIQYICNALGLTIAIPVEPEVPVQPEVPVLPDIPFQPQIPLPPEVPVEPEALSA</sequence>
<protein>
    <submittedName>
        <fullName evidence="1">Uncharacterized protein</fullName>
    </submittedName>
</protein>
<accession>A0A6C0DX03</accession>
<dbReference type="EMBL" id="MN739688">
    <property type="protein sequence ID" value="QHT21234.1"/>
    <property type="molecule type" value="Genomic_DNA"/>
</dbReference>
<name>A0A6C0DX03_9ZZZZ</name>
<organism evidence="1">
    <name type="scientific">viral metagenome</name>
    <dbReference type="NCBI Taxonomy" id="1070528"/>
    <lineage>
        <taxon>unclassified sequences</taxon>
        <taxon>metagenomes</taxon>
        <taxon>organismal metagenomes</taxon>
    </lineage>
</organism>
<reference evidence="1" key="1">
    <citation type="journal article" date="2020" name="Nature">
        <title>Giant virus diversity and host interactions through global metagenomics.</title>
        <authorList>
            <person name="Schulz F."/>
            <person name="Roux S."/>
            <person name="Paez-Espino D."/>
            <person name="Jungbluth S."/>
            <person name="Walsh D.A."/>
            <person name="Denef V.J."/>
            <person name="McMahon K.D."/>
            <person name="Konstantinidis K.T."/>
            <person name="Eloe-Fadrosh E.A."/>
            <person name="Kyrpides N.C."/>
            <person name="Woyke T."/>
        </authorList>
    </citation>
    <scope>NUCLEOTIDE SEQUENCE</scope>
    <source>
        <strain evidence="1">GVMAG-M-3300023174-92</strain>
    </source>
</reference>
<evidence type="ECO:0000313" key="1">
    <source>
        <dbReference type="EMBL" id="QHT21234.1"/>
    </source>
</evidence>
<dbReference type="AlphaFoldDB" id="A0A6C0DX03"/>
<proteinExistence type="predicted"/>